<evidence type="ECO:0000313" key="3">
    <source>
        <dbReference type="Proteomes" id="UP000242814"/>
    </source>
</evidence>
<dbReference type="GO" id="GO:0004672">
    <property type="term" value="F:protein kinase activity"/>
    <property type="evidence" value="ECO:0007669"/>
    <property type="project" value="InterPro"/>
</dbReference>
<feature type="domain" description="Protein kinase" evidence="1">
    <location>
        <begin position="1"/>
        <end position="119"/>
    </location>
</feature>
<gene>
    <name evidence="2" type="ORF">ACO22_06124</name>
</gene>
<comment type="caution">
    <text evidence="2">The sequence shown here is derived from an EMBL/GenBank/DDBJ whole genome shotgun (WGS) entry which is preliminary data.</text>
</comment>
<evidence type="ECO:0000313" key="2">
    <source>
        <dbReference type="EMBL" id="ODH19735.1"/>
    </source>
</evidence>
<dbReference type="AlphaFoldDB" id="A0A1D2J8H1"/>
<protein>
    <recommendedName>
        <fullName evidence="1">Protein kinase domain-containing protein</fullName>
    </recommendedName>
</protein>
<dbReference type="EMBL" id="LZYO01000310">
    <property type="protein sequence ID" value="ODH19735.1"/>
    <property type="molecule type" value="Genomic_DNA"/>
</dbReference>
<dbReference type="PROSITE" id="PS50011">
    <property type="entry name" value="PROTEIN_KINASE_DOM"/>
    <property type="match status" value="1"/>
</dbReference>
<dbReference type="GO" id="GO:0005524">
    <property type="term" value="F:ATP binding"/>
    <property type="evidence" value="ECO:0007669"/>
    <property type="project" value="InterPro"/>
</dbReference>
<dbReference type="InterPro" id="IPR000719">
    <property type="entry name" value="Prot_kinase_dom"/>
</dbReference>
<dbReference type="InterPro" id="IPR011009">
    <property type="entry name" value="Kinase-like_dom_sf"/>
</dbReference>
<organism evidence="2 3">
    <name type="scientific">Paracoccidioides brasiliensis</name>
    <dbReference type="NCBI Taxonomy" id="121759"/>
    <lineage>
        <taxon>Eukaryota</taxon>
        <taxon>Fungi</taxon>
        <taxon>Dikarya</taxon>
        <taxon>Ascomycota</taxon>
        <taxon>Pezizomycotina</taxon>
        <taxon>Eurotiomycetes</taxon>
        <taxon>Eurotiomycetidae</taxon>
        <taxon>Onygenales</taxon>
        <taxon>Ajellomycetaceae</taxon>
        <taxon>Paracoccidioides</taxon>
    </lineage>
</organism>
<reference evidence="2 3" key="1">
    <citation type="submission" date="2016-06" db="EMBL/GenBank/DDBJ databases">
        <authorList>
            <person name="Kjaerup R.B."/>
            <person name="Dalgaard T.S."/>
            <person name="Juul-Madsen H.R."/>
        </authorList>
    </citation>
    <scope>NUCLEOTIDE SEQUENCE [LARGE SCALE GENOMIC DNA]</scope>
    <source>
        <strain evidence="2 3">Pb300</strain>
    </source>
</reference>
<sequence length="119" mass="13439">MESMKNGDLAAHLKAQHPTRSLQLSWFRQMVSTLARIHDSHVFVEDTARKNFLLSDDLSVKLCDFTEATILPLDADMKAAGYNRSMLRILTCLRINYPDPPSTPGQDGKFSPKIFGMVR</sequence>
<proteinExistence type="predicted"/>
<dbReference type="SUPFAM" id="SSF56112">
    <property type="entry name" value="Protein kinase-like (PK-like)"/>
    <property type="match status" value="1"/>
</dbReference>
<dbReference type="Gene3D" id="1.10.510.10">
    <property type="entry name" value="Transferase(Phosphotransferase) domain 1"/>
    <property type="match status" value="1"/>
</dbReference>
<dbReference type="Proteomes" id="UP000242814">
    <property type="component" value="Unassembled WGS sequence"/>
</dbReference>
<accession>A0A1D2J8H1</accession>
<name>A0A1D2J8H1_PARBR</name>
<evidence type="ECO:0000259" key="1">
    <source>
        <dbReference type="PROSITE" id="PS50011"/>
    </source>
</evidence>
<dbReference type="VEuPathDB" id="FungiDB:PABG_12394"/>
<dbReference type="InterPro" id="IPR001245">
    <property type="entry name" value="Ser-Thr/Tyr_kinase_cat_dom"/>
</dbReference>
<dbReference type="Pfam" id="PF07714">
    <property type="entry name" value="PK_Tyr_Ser-Thr"/>
    <property type="match status" value="1"/>
</dbReference>